<keyword evidence="1" id="KW-0812">Transmembrane</keyword>
<dbReference type="InterPro" id="IPR043502">
    <property type="entry name" value="DNA/RNA_pol_sf"/>
</dbReference>
<feature type="transmembrane region" description="Helical" evidence="1">
    <location>
        <begin position="433"/>
        <end position="451"/>
    </location>
</feature>
<feature type="transmembrane region" description="Helical" evidence="1">
    <location>
        <begin position="472"/>
        <end position="490"/>
    </location>
</feature>
<keyword evidence="4" id="KW-1185">Reference proteome</keyword>
<dbReference type="InterPro" id="IPR052055">
    <property type="entry name" value="Hepadnavirus_pol/RT"/>
</dbReference>
<comment type="caution">
    <text evidence="3">The sequence shown here is derived from an EMBL/GenBank/DDBJ whole genome shotgun (WGS) entry which is preliminary data.</text>
</comment>
<evidence type="ECO:0000313" key="4">
    <source>
        <dbReference type="Proteomes" id="UP001190700"/>
    </source>
</evidence>
<evidence type="ECO:0000256" key="1">
    <source>
        <dbReference type="SAM" id="Phobius"/>
    </source>
</evidence>
<dbReference type="PROSITE" id="PS50878">
    <property type="entry name" value="RT_POL"/>
    <property type="match status" value="1"/>
</dbReference>
<dbReference type="InterPro" id="IPR000477">
    <property type="entry name" value="RT_dom"/>
</dbReference>
<evidence type="ECO:0000313" key="3">
    <source>
        <dbReference type="EMBL" id="KAK3246725.1"/>
    </source>
</evidence>
<reference evidence="3 4" key="1">
    <citation type="journal article" date="2015" name="Genome Biol. Evol.">
        <title>Comparative Genomics of a Bacterivorous Green Alga Reveals Evolutionary Causalities and Consequences of Phago-Mixotrophic Mode of Nutrition.</title>
        <authorList>
            <person name="Burns J.A."/>
            <person name="Paasch A."/>
            <person name="Narechania A."/>
            <person name="Kim E."/>
        </authorList>
    </citation>
    <scope>NUCLEOTIDE SEQUENCE [LARGE SCALE GENOMIC DNA]</scope>
    <source>
        <strain evidence="3 4">PLY_AMNH</strain>
    </source>
</reference>
<dbReference type="EMBL" id="LGRX02029536">
    <property type="protein sequence ID" value="KAK3246725.1"/>
    <property type="molecule type" value="Genomic_DNA"/>
</dbReference>
<dbReference type="Gene3D" id="3.10.10.10">
    <property type="entry name" value="HIV Type 1 Reverse Transcriptase, subunit A, domain 1"/>
    <property type="match status" value="1"/>
</dbReference>
<dbReference type="InterPro" id="IPR043128">
    <property type="entry name" value="Rev_trsase/Diguanyl_cyclase"/>
</dbReference>
<evidence type="ECO:0000259" key="2">
    <source>
        <dbReference type="PROSITE" id="PS50878"/>
    </source>
</evidence>
<keyword evidence="1" id="KW-0472">Membrane</keyword>
<feature type="domain" description="Reverse transcriptase" evidence="2">
    <location>
        <begin position="203"/>
        <end position="526"/>
    </location>
</feature>
<dbReference type="Gene3D" id="3.30.70.270">
    <property type="match status" value="1"/>
</dbReference>
<protein>
    <recommendedName>
        <fullName evidence="2">Reverse transcriptase domain-containing protein</fullName>
    </recommendedName>
</protein>
<proteinExistence type="predicted"/>
<sequence length="529" mass="59479">MDSLSDEELNARIEAPRASQALRSFLEKLTADGAVTFSQEETAANTRLSALVAEQDRRAVRAAHSAHLQQAAGGNQAGAIHAKLDEILAANGPTRRKLPGATCDFKDKSGNDSNAAKRTWDFANKADKLFFKTKAELAKAAKTVPESIAEEYKESLKKVEEVLDEGMQLCEDKAQLAHIAFKDGWNVARKFADEPVTNSEEAENRYKKAKKEASAEAAANAESKKARNGWKFRNNWRPQQQFQQQFPRNEFMAKDVCDAGEYEEGARETPSPRGRLRERISFWRSFANVMVLAWISFGVSLPWAAGPPPGKWFANSDLAFRERDFVTEAVRSLVETGAAYEVSVRPTVVSPLSVAYRDLGPGVPPKKRLIWNGRYVNGFLAERKFKYESLMMVRDLLEPEGYIWSFDLTSGYHHVEIHPDSRSYVAFEWEGRFYQYAVLPFGLAIAPYIFTRIRTRELARRWREMGARLIHYLDDFLFFGASSAMAGFLAQQTVVLADLEASGFLVNVEKSAFTPLQRLPFLGMGIDSL</sequence>
<accession>A0AAE0C390</accession>
<dbReference type="Proteomes" id="UP001190700">
    <property type="component" value="Unassembled WGS sequence"/>
</dbReference>
<organism evidence="3 4">
    <name type="scientific">Cymbomonas tetramitiformis</name>
    <dbReference type="NCBI Taxonomy" id="36881"/>
    <lineage>
        <taxon>Eukaryota</taxon>
        <taxon>Viridiplantae</taxon>
        <taxon>Chlorophyta</taxon>
        <taxon>Pyramimonadophyceae</taxon>
        <taxon>Pyramimonadales</taxon>
        <taxon>Pyramimonadaceae</taxon>
        <taxon>Cymbomonas</taxon>
    </lineage>
</organism>
<keyword evidence="1" id="KW-1133">Transmembrane helix</keyword>
<dbReference type="Pfam" id="PF00078">
    <property type="entry name" value="RVT_1"/>
    <property type="match status" value="1"/>
</dbReference>
<name>A0AAE0C390_9CHLO</name>
<dbReference type="CDD" id="cd03714">
    <property type="entry name" value="RT_DIRS1"/>
    <property type="match status" value="1"/>
</dbReference>
<gene>
    <name evidence="3" type="ORF">CYMTET_43752</name>
</gene>
<dbReference type="PANTHER" id="PTHR33050:SF7">
    <property type="entry name" value="RIBONUCLEASE H"/>
    <property type="match status" value="1"/>
</dbReference>
<dbReference type="SUPFAM" id="SSF56672">
    <property type="entry name" value="DNA/RNA polymerases"/>
    <property type="match status" value="1"/>
</dbReference>
<dbReference type="AlphaFoldDB" id="A0AAE0C390"/>
<dbReference type="PANTHER" id="PTHR33050">
    <property type="entry name" value="REVERSE TRANSCRIPTASE DOMAIN-CONTAINING PROTEIN"/>
    <property type="match status" value="1"/>
</dbReference>